<dbReference type="HOGENOM" id="CLU_091585_7_0_9"/>
<dbReference type="RefSeq" id="WP_047916281.1">
    <property type="nucleotide sequence ID" value="NZ_LN774769.1"/>
</dbReference>
<organism evidence="2 3">
    <name type="scientific">Pseudolactococcus piscium MKFS47</name>
    <dbReference type="NCBI Taxonomy" id="297352"/>
    <lineage>
        <taxon>Bacteria</taxon>
        <taxon>Bacillati</taxon>
        <taxon>Bacillota</taxon>
        <taxon>Bacilli</taxon>
        <taxon>Lactobacillales</taxon>
        <taxon>Streptococcaceae</taxon>
        <taxon>Pseudolactococcus</taxon>
    </lineage>
</organism>
<evidence type="ECO:0000313" key="2">
    <source>
        <dbReference type="EMBL" id="CEN29292.1"/>
    </source>
</evidence>
<dbReference type="KEGG" id="lpk:LACPI_2092"/>
<evidence type="ECO:0000313" key="3">
    <source>
        <dbReference type="Proteomes" id="UP000033166"/>
    </source>
</evidence>
<keyword evidence="1" id="KW-1133">Transmembrane helix</keyword>
<dbReference type="InterPro" id="IPR005325">
    <property type="entry name" value="DUF308_memb"/>
</dbReference>
<feature type="transmembrane region" description="Helical" evidence="1">
    <location>
        <begin position="67"/>
        <end position="86"/>
    </location>
</feature>
<dbReference type="GO" id="GO:0005886">
    <property type="term" value="C:plasma membrane"/>
    <property type="evidence" value="ECO:0007669"/>
    <property type="project" value="TreeGrafter"/>
</dbReference>
<name>A0A0D6DZB5_9LACT</name>
<gene>
    <name evidence="2" type="ORF">LACPI_2092</name>
</gene>
<sequence>MLTSKNKFNVVYFILGLILLLTGIISFLNPMKSLVAIVLIFAISAIFEGIIQLAFRRRLNEYTGHKANSILVLGILDILIGVFLLFNMSFGVLALPYIFAIWFIIDSIGELIIADVFKAVSTSYYWFKVVMNVLGLILGIMMLFNPIVSALTISFLVGLYFLTSGIDFIVTSF</sequence>
<dbReference type="AlphaFoldDB" id="A0A0D6DZB5"/>
<reference evidence="3" key="1">
    <citation type="submission" date="2015-01" db="EMBL/GenBank/DDBJ databases">
        <authorList>
            <person name="Andreevskaya M."/>
        </authorList>
    </citation>
    <scope>NUCLEOTIDE SEQUENCE [LARGE SCALE GENOMIC DNA]</scope>
    <source>
        <strain evidence="3">MKFS47</strain>
    </source>
</reference>
<evidence type="ECO:0000256" key="1">
    <source>
        <dbReference type="SAM" id="Phobius"/>
    </source>
</evidence>
<keyword evidence="1" id="KW-0472">Membrane</keyword>
<feature type="transmembrane region" description="Helical" evidence="1">
    <location>
        <begin position="92"/>
        <end position="113"/>
    </location>
</feature>
<proteinExistence type="predicted"/>
<accession>A0A0D6DZB5</accession>
<feature type="transmembrane region" description="Helical" evidence="1">
    <location>
        <begin position="150"/>
        <end position="170"/>
    </location>
</feature>
<feature type="transmembrane region" description="Helical" evidence="1">
    <location>
        <begin position="34"/>
        <end position="55"/>
    </location>
</feature>
<dbReference type="PANTHER" id="PTHR34989:SF1">
    <property type="entry name" value="PROTEIN HDED"/>
    <property type="match status" value="1"/>
</dbReference>
<feature type="transmembrane region" description="Helical" evidence="1">
    <location>
        <begin position="9"/>
        <end position="28"/>
    </location>
</feature>
<keyword evidence="1" id="KW-0812">Transmembrane</keyword>
<dbReference type="EMBL" id="LN774769">
    <property type="protein sequence ID" value="CEN29292.1"/>
    <property type="molecule type" value="Genomic_DNA"/>
</dbReference>
<dbReference type="Pfam" id="PF03729">
    <property type="entry name" value="DUF308"/>
    <property type="match status" value="2"/>
</dbReference>
<feature type="transmembrane region" description="Helical" evidence="1">
    <location>
        <begin position="125"/>
        <end position="144"/>
    </location>
</feature>
<dbReference type="InterPro" id="IPR052712">
    <property type="entry name" value="Acid_resist_chaperone_HdeD"/>
</dbReference>
<protein>
    <submittedName>
        <fullName evidence="2">Putative membrane protein</fullName>
    </submittedName>
</protein>
<dbReference type="PANTHER" id="PTHR34989">
    <property type="entry name" value="PROTEIN HDED"/>
    <property type="match status" value="1"/>
</dbReference>
<dbReference type="STRING" id="1364.LP2241_50463"/>
<dbReference type="Proteomes" id="UP000033166">
    <property type="component" value="Chromosome I"/>
</dbReference>